<proteinExistence type="predicted"/>
<protein>
    <recommendedName>
        <fullName evidence="4">Baseplate protein J-like domain-containing protein</fullName>
    </recommendedName>
</protein>
<evidence type="ECO:0000313" key="3">
    <source>
        <dbReference type="Proteomes" id="UP001517247"/>
    </source>
</evidence>
<evidence type="ECO:0008006" key="4">
    <source>
        <dbReference type="Google" id="ProtNLM"/>
    </source>
</evidence>
<dbReference type="Proteomes" id="UP001517247">
    <property type="component" value="Unassembled WGS sequence"/>
</dbReference>
<sequence length="352" mass="38036">MATNKKNAPNIDLSDNENYPDGRIQDNTGSGNGTPVNRLLYSDIHEFFAKLMRLGNIPYNGLPDNEANTHQLVTAAIALAGKNDFIYSLSDIGGVINIATDLSIIKDGEMLMARAGFNFASQTNIKGTTATLYGTIIPSSFKNNDYILLIKSGSSAFIIQRLADANNIDTLVSEFNFLKGANSAEEFAGTATNKATTPYTNQLAFARRVIGLDSGLFLASSVRNGLMSKEDKAILDGLSDPVKNRGWFSGLDPGSASQIGSQLPRSGDIVSATVLSQVDTIVSNVRVVFANPMASANYYCRFFLESEGSLQADNNMLSPIFKKETNTQFLFSLEERVATTASIKVHIEVVQI</sequence>
<gene>
    <name evidence="2" type="ORF">E6A44_002960</name>
</gene>
<organism evidence="2 3">
    <name type="scientific">Pedobacter ureilyticus</name>
    <dbReference type="NCBI Taxonomy" id="1393051"/>
    <lineage>
        <taxon>Bacteria</taxon>
        <taxon>Pseudomonadati</taxon>
        <taxon>Bacteroidota</taxon>
        <taxon>Sphingobacteriia</taxon>
        <taxon>Sphingobacteriales</taxon>
        <taxon>Sphingobacteriaceae</taxon>
        <taxon>Pedobacter</taxon>
    </lineage>
</organism>
<comment type="caution">
    <text evidence="2">The sequence shown here is derived from an EMBL/GenBank/DDBJ whole genome shotgun (WGS) entry which is preliminary data.</text>
</comment>
<dbReference type="EMBL" id="SSHJ02000001">
    <property type="protein sequence ID" value="MFN0254512.1"/>
    <property type="molecule type" value="Genomic_DNA"/>
</dbReference>
<reference evidence="2 3" key="1">
    <citation type="submission" date="2024-12" db="EMBL/GenBank/DDBJ databases">
        <authorList>
            <person name="Hu S."/>
        </authorList>
    </citation>
    <scope>NUCLEOTIDE SEQUENCE [LARGE SCALE GENOMIC DNA]</scope>
    <source>
        <strain evidence="2 3">THG-T11</strain>
    </source>
</reference>
<evidence type="ECO:0000313" key="2">
    <source>
        <dbReference type="EMBL" id="MFN0254512.1"/>
    </source>
</evidence>
<evidence type="ECO:0000256" key="1">
    <source>
        <dbReference type="SAM" id="MobiDB-lite"/>
    </source>
</evidence>
<name>A0ABW9J3Q9_9SPHI</name>
<dbReference type="RefSeq" id="WP_138721661.1">
    <property type="nucleotide sequence ID" value="NZ_SSHJ02000001.1"/>
</dbReference>
<feature type="region of interest" description="Disordered" evidence="1">
    <location>
        <begin position="1"/>
        <end position="32"/>
    </location>
</feature>
<keyword evidence="3" id="KW-1185">Reference proteome</keyword>
<accession>A0ABW9J3Q9</accession>